<proteinExistence type="predicted"/>
<dbReference type="AlphaFoldDB" id="A0A1H6B685"/>
<gene>
    <name evidence="1" type="ORF">SAMN05421877_109191</name>
</gene>
<dbReference type="Proteomes" id="UP000236731">
    <property type="component" value="Unassembled WGS sequence"/>
</dbReference>
<protein>
    <submittedName>
        <fullName evidence="1">Uncharacterized protein</fullName>
    </submittedName>
</protein>
<accession>A0A1H6B685</accession>
<sequence length="145" mass="17008">MKTKTIMTAILLLFGLISLAQKMEYKTIQDLEDGEKVSDIYIIDLKAKTLKVRFEDGVNIEYKIDAYTKKENQEDEDVYGEDRGVKFTEHLIELEDKKVTPDQLLRTIAYIKLMVPENQYAAKFRKILHVRYHGLTSFYYSVTEN</sequence>
<evidence type="ECO:0000313" key="2">
    <source>
        <dbReference type="Proteomes" id="UP000236731"/>
    </source>
</evidence>
<dbReference type="EMBL" id="FNUT01000009">
    <property type="protein sequence ID" value="SEG56140.1"/>
    <property type="molecule type" value="Genomic_DNA"/>
</dbReference>
<keyword evidence="2" id="KW-1185">Reference proteome</keyword>
<reference evidence="2" key="1">
    <citation type="submission" date="2016-10" db="EMBL/GenBank/DDBJ databases">
        <authorList>
            <person name="Varghese N."/>
            <person name="Submissions S."/>
        </authorList>
    </citation>
    <scope>NUCLEOTIDE SEQUENCE [LARGE SCALE GENOMIC DNA]</scope>
    <source>
        <strain evidence="2">DSM 22361</strain>
    </source>
</reference>
<dbReference type="RefSeq" id="WP_146060646.1">
    <property type="nucleotide sequence ID" value="NZ_CP049246.1"/>
</dbReference>
<organism evidence="1 2">
    <name type="scientific">Sphingobacterium lactis</name>
    <dbReference type="NCBI Taxonomy" id="797291"/>
    <lineage>
        <taxon>Bacteria</taxon>
        <taxon>Pseudomonadati</taxon>
        <taxon>Bacteroidota</taxon>
        <taxon>Sphingobacteriia</taxon>
        <taxon>Sphingobacteriales</taxon>
        <taxon>Sphingobacteriaceae</taxon>
        <taxon>Sphingobacterium</taxon>
    </lineage>
</organism>
<name>A0A1H6B685_9SPHI</name>
<evidence type="ECO:0000313" key="1">
    <source>
        <dbReference type="EMBL" id="SEG56140.1"/>
    </source>
</evidence>